<reference evidence="3" key="1">
    <citation type="submission" date="2020-05" db="EMBL/GenBank/DDBJ databases">
        <title>Phylogenomic resolution of chytrid fungi.</title>
        <authorList>
            <person name="Stajich J.E."/>
            <person name="Amses K."/>
            <person name="Simmons R."/>
            <person name="Seto K."/>
            <person name="Myers J."/>
            <person name="Bonds A."/>
            <person name="Quandt C.A."/>
            <person name="Barry K."/>
            <person name="Liu P."/>
            <person name="Grigoriev I."/>
            <person name="Longcore J.E."/>
            <person name="James T.Y."/>
        </authorList>
    </citation>
    <scope>NUCLEOTIDE SEQUENCE</scope>
    <source>
        <strain evidence="3">JEL0513</strain>
    </source>
</reference>
<keyword evidence="4" id="KW-1185">Reference proteome</keyword>
<gene>
    <name evidence="3" type="ORF">HK100_003206</name>
</gene>
<name>A0AAD5SWG8_9FUNG</name>
<sequence>MPSGTDSKLNPILRRSFVSPSKPRQHADAEIPSAASAESQTLTTIFTHSISNSAIQFRQPNSPFITDLISAEQGLFCCFLSATVTLATPTPVYPKSISSTMLLQSPTDVATITIPASDDLSSPSSSSSSIIAPLVGALLVTIALSVILFFVLFRRYKRSKNHNGCGDGIGSDRTMEDALDSSVPLFIVAHESSDSNGITAVIVHQSSESTINDDATRKSLSPSVKSHAIDVDAHEKPAGGTCATEDPIQATRTPPVMTVNVPSPPGSERSRSGSRNFGQSLPIVWSRTTSKGSTASSVFIPSKFRSQEFTNVRWKPPPPSTAAVAVATVRASLEGVLPRRKLGGGNESMTGDTFRRQSMPSSVPDSVYSEESERGEV</sequence>
<dbReference type="Proteomes" id="UP001211907">
    <property type="component" value="Unassembled WGS sequence"/>
</dbReference>
<evidence type="ECO:0000313" key="4">
    <source>
        <dbReference type="Proteomes" id="UP001211907"/>
    </source>
</evidence>
<organism evidence="3 4">
    <name type="scientific">Physocladia obscura</name>
    <dbReference type="NCBI Taxonomy" id="109957"/>
    <lineage>
        <taxon>Eukaryota</taxon>
        <taxon>Fungi</taxon>
        <taxon>Fungi incertae sedis</taxon>
        <taxon>Chytridiomycota</taxon>
        <taxon>Chytridiomycota incertae sedis</taxon>
        <taxon>Chytridiomycetes</taxon>
        <taxon>Chytridiales</taxon>
        <taxon>Chytriomycetaceae</taxon>
        <taxon>Physocladia</taxon>
    </lineage>
</organism>
<evidence type="ECO:0000256" key="1">
    <source>
        <dbReference type="SAM" id="MobiDB-lite"/>
    </source>
</evidence>
<keyword evidence="2" id="KW-0472">Membrane</keyword>
<feature type="compositionally biased region" description="Polar residues" evidence="1">
    <location>
        <begin position="347"/>
        <end position="364"/>
    </location>
</feature>
<comment type="caution">
    <text evidence="3">The sequence shown here is derived from an EMBL/GenBank/DDBJ whole genome shotgun (WGS) entry which is preliminary data.</text>
</comment>
<protein>
    <submittedName>
        <fullName evidence="3">Uncharacterized protein</fullName>
    </submittedName>
</protein>
<keyword evidence="2" id="KW-0812">Transmembrane</keyword>
<dbReference type="EMBL" id="JADGJH010001786">
    <property type="protein sequence ID" value="KAJ3109946.1"/>
    <property type="molecule type" value="Genomic_DNA"/>
</dbReference>
<accession>A0AAD5SWG8</accession>
<feature type="region of interest" description="Disordered" evidence="1">
    <location>
        <begin position="338"/>
        <end position="377"/>
    </location>
</feature>
<keyword evidence="2" id="KW-1133">Transmembrane helix</keyword>
<feature type="transmembrane region" description="Helical" evidence="2">
    <location>
        <begin position="130"/>
        <end position="153"/>
    </location>
</feature>
<evidence type="ECO:0000313" key="3">
    <source>
        <dbReference type="EMBL" id="KAJ3109946.1"/>
    </source>
</evidence>
<feature type="region of interest" description="Disordered" evidence="1">
    <location>
        <begin position="254"/>
        <end position="278"/>
    </location>
</feature>
<proteinExistence type="predicted"/>
<evidence type="ECO:0000256" key="2">
    <source>
        <dbReference type="SAM" id="Phobius"/>
    </source>
</evidence>
<dbReference type="AlphaFoldDB" id="A0AAD5SWG8"/>